<feature type="domain" description="Restriction of telomere capping protein 4 C-terminal" evidence="9">
    <location>
        <begin position="103"/>
        <end position="256"/>
    </location>
</feature>
<proteinExistence type="inferred from homology"/>
<comment type="function">
    <text evidence="1">May be involved in a process influencing telomere capping.</text>
</comment>
<feature type="region of interest" description="Disordered" evidence="8">
    <location>
        <begin position="304"/>
        <end position="577"/>
    </location>
</feature>
<evidence type="ECO:0000256" key="3">
    <source>
        <dbReference type="ARBA" id="ARBA00004496"/>
    </source>
</evidence>
<evidence type="ECO:0000256" key="5">
    <source>
        <dbReference type="ARBA" id="ARBA00015162"/>
    </source>
</evidence>
<feature type="compositionally biased region" description="Low complexity" evidence="8">
    <location>
        <begin position="457"/>
        <end position="474"/>
    </location>
</feature>
<dbReference type="GO" id="GO:0005634">
    <property type="term" value="C:nucleus"/>
    <property type="evidence" value="ECO:0007669"/>
    <property type="project" value="UniProtKB-SubCell"/>
</dbReference>
<evidence type="ECO:0000256" key="4">
    <source>
        <dbReference type="ARBA" id="ARBA00009461"/>
    </source>
</evidence>
<feature type="compositionally biased region" description="Low complexity" evidence="8">
    <location>
        <begin position="428"/>
        <end position="446"/>
    </location>
</feature>
<dbReference type="PANTHER" id="PTHR41391">
    <property type="entry name" value="RESTRICTION OF TELOMERE CAPPING PROTEIN 4"/>
    <property type="match status" value="1"/>
</dbReference>
<feature type="compositionally biased region" description="Polar residues" evidence="8">
    <location>
        <begin position="485"/>
        <end position="499"/>
    </location>
</feature>
<gene>
    <name evidence="10" type="ORF">B0H17DRAFT_1266036</name>
</gene>
<comment type="subcellular location">
    <subcellularLocation>
        <location evidence="3">Cytoplasm</location>
    </subcellularLocation>
    <subcellularLocation>
        <location evidence="2">Nucleus</location>
    </subcellularLocation>
</comment>
<evidence type="ECO:0000256" key="1">
    <source>
        <dbReference type="ARBA" id="ARBA00002738"/>
    </source>
</evidence>
<dbReference type="InterPro" id="IPR039024">
    <property type="entry name" value="RTC4"/>
</dbReference>
<keyword evidence="6" id="KW-0963">Cytoplasm</keyword>
<protein>
    <recommendedName>
        <fullName evidence="5">Restriction of telomere capping protein 4</fullName>
    </recommendedName>
</protein>
<evidence type="ECO:0000313" key="11">
    <source>
        <dbReference type="Proteomes" id="UP001221757"/>
    </source>
</evidence>
<keyword evidence="7" id="KW-0539">Nucleus</keyword>
<dbReference type="Proteomes" id="UP001221757">
    <property type="component" value="Unassembled WGS sequence"/>
</dbReference>
<feature type="compositionally biased region" description="Basic residues" evidence="8">
    <location>
        <begin position="531"/>
        <end position="548"/>
    </location>
</feature>
<dbReference type="InterPro" id="IPR028094">
    <property type="entry name" value="RTC4_C"/>
</dbReference>
<dbReference type="SMART" id="SM01312">
    <property type="entry name" value="RTC4"/>
    <property type="match status" value="1"/>
</dbReference>
<feature type="region of interest" description="Disordered" evidence="8">
    <location>
        <begin position="592"/>
        <end position="612"/>
    </location>
</feature>
<evidence type="ECO:0000313" key="10">
    <source>
        <dbReference type="EMBL" id="KAJ7655395.1"/>
    </source>
</evidence>
<feature type="region of interest" description="Disordered" evidence="8">
    <location>
        <begin position="254"/>
        <end position="279"/>
    </location>
</feature>
<reference evidence="10" key="1">
    <citation type="submission" date="2023-03" db="EMBL/GenBank/DDBJ databases">
        <title>Massive genome expansion in bonnet fungi (Mycena s.s.) driven by repeated elements and novel gene families across ecological guilds.</title>
        <authorList>
            <consortium name="Lawrence Berkeley National Laboratory"/>
            <person name="Harder C.B."/>
            <person name="Miyauchi S."/>
            <person name="Viragh M."/>
            <person name="Kuo A."/>
            <person name="Thoen E."/>
            <person name="Andreopoulos B."/>
            <person name="Lu D."/>
            <person name="Skrede I."/>
            <person name="Drula E."/>
            <person name="Henrissat B."/>
            <person name="Morin E."/>
            <person name="Kohler A."/>
            <person name="Barry K."/>
            <person name="LaButti K."/>
            <person name="Morin E."/>
            <person name="Salamov A."/>
            <person name="Lipzen A."/>
            <person name="Mereny Z."/>
            <person name="Hegedus B."/>
            <person name="Baldrian P."/>
            <person name="Stursova M."/>
            <person name="Weitz H."/>
            <person name="Taylor A."/>
            <person name="Grigoriev I.V."/>
            <person name="Nagy L.G."/>
            <person name="Martin F."/>
            <person name="Kauserud H."/>
        </authorList>
    </citation>
    <scope>NUCLEOTIDE SEQUENCE</scope>
    <source>
        <strain evidence="10">CBHHK067</strain>
    </source>
</reference>
<evidence type="ECO:0000256" key="2">
    <source>
        <dbReference type="ARBA" id="ARBA00004123"/>
    </source>
</evidence>
<keyword evidence="11" id="KW-1185">Reference proteome</keyword>
<feature type="compositionally biased region" description="Basic residues" evidence="8">
    <location>
        <begin position="360"/>
        <end position="370"/>
    </location>
</feature>
<accession>A0AAD7G0R7</accession>
<name>A0AAD7G0R7_MYCRO</name>
<evidence type="ECO:0000256" key="6">
    <source>
        <dbReference type="ARBA" id="ARBA00022490"/>
    </source>
</evidence>
<organism evidence="10 11">
    <name type="scientific">Mycena rosella</name>
    <name type="common">Pink bonnet</name>
    <name type="synonym">Agaricus rosellus</name>
    <dbReference type="NCBI Taxonomy" id="1033263"/>
    <lineage>
        <taxon>Eukaryota</taxon>
        <taxon>Fungi</taxon>
        <taxon>Dikarya</taxon>
        <taxon>Basidiomycota</taxon>
        <taxon>Agaricomycotina</taxon>
        <taxon>Agaricomycetes</taxon>
        <taxon>Agaricomycetidae</taxon>
        <taxon>Agaricales</taxon>
        <taxon>Marasmiineae</taxon>
        <taxon>Mycenaceae</taxon>
        <taxon>Mycena</taxon>
    </lineage>
</organism>
<feature type="compositionally biased region" description="Basic and acidic residues" evidence="8">
    <location>
        <begin position="394"/>
        <end position="403"/>
    </location>
</feature>
<evidence type="ECO:0000259" key="9">
    <source>
        <dbReference type="SMART" id="SM01312"/>
    </source>
</evidence>
<dbReference type="EMBL" id="JARKIE010000312">
    <property type="protein sequence ID" value="KAJ7655395.1"/>
    <property type="molecule type" value="Genomic_DNA"/>
</dbReference>
<feature type="compositionally biased region" description="Basic and acidic residues" evidence="8">
    <location>
        <begin position="311"/>
        <end position="334"/>
    </location>
</feature>
<evidence type="ECO:0000256" key="7">
    <source>
        <dbReference type="ARBA" id="ARBA00023242"/>
    </source>
</evidence>
<comment type="caution">
    <text evidence="10">The sequence shown here is derived from an EMBL/GenBank/DDBJ whole genome shotgun (WGS) entry which is preliminary data.</text>
</comment>
<dbReference type="GO" id="GO:0005737">
    <property type="term" value="C:cytoplasm"/>
    <property type="evidence" value="ECO:0007669"/>
    <property type="project" value="UniProtKB-SubCell"/>
</dbReference>
<sequence>VFISPSTDPKTLCPYCDTPLPPAPTPLLLRLLDQTFNKSYRDARPSNPLGRKAPMGVFVAVCQRHRFESETLPEAEARGWPKAIDWAALKGRVMEMKWDLEEILMDPGDPVVYGNDDEAEKERRAELKGSNKGPRMGCIFWTDLLKDLKTKGTKGVKGVQGQFANFEKTQPGYYGELGSVIIHQTLYDMFPLATIDPVLVDPLTPNEFVQRILVPEVGMRLVIQDLGVDVEDRKERKHAVKVLRESASYGVAMFPEDGGEWGGAKKKKGGDGADGDGEDWEVMGVADQMVMERARKRRRELEIEEREEEEMWRAQQEREEEEAERKREEAERAKEKRRAKRKGKEKEKDGEPFQTAVPRPRPRPVPRVKVKPADEASGMGTADSASGMDTDSSEDPRLARNDGSDMVMGMDFSTSQSSAPTRRGDEMVSTFDSDSSDDVLVVSPAPRAKPKTKTKSKSASTTKSRSATTTPASSDADHAESDASRGNTRTRITRQRSPSVTGDDGRRSTRRSSVVDLCSSSEDSNIDRASKSKSRKSPNGVRSRKKATTLKLPDSSENEGGEGERTPRAKARTGAASSNFVPLAAARLRAPVNTVNTNTKGGRSHGKGSEWMHSMAEELVRTSRMEMARALAV</sequence>
<evidence type="ECO:0000256" key="8">
    <source>
        <dbReference type="SAM" id="MobiDB-lite"/>
    </source>
</evidence>
<dbReference type="AlphaFoldDB" id="A0AAD7G0R7"/>
<comment type="similarity">
    <text evidence="4">Belongs to the RTC4 family.</text>
</comment>
<feature type="non-terminal residue" evidence="10">
    <location>
        <position position="633"/>
    </location>
</feature>
<dbReference type="Pfam" id="PF14474">
    <property type="entry name" value="RTC4"/>
    <property type="match status" value="1"/>
</dbReference>
<dbReference type="PANTHER" id="PTHR41391:SF1">
    <property type="entry name" value="RESTRICTION OF TELOMERE CAPPING PROTEIN 4"/>
    <property type="match status" value="1"/>
</dbReference>